<proteinExistence type="predicted"/>
<accession>A0A5B7FJY4</accession>
<dbReference type="Proteomes" id="UP000324222">
    <property type="component" value="Unassembled WGS sequence"/>
</dbReference>
<feature type="region of interest" description="Disordered" evidence="1">
    <location>
        <begin position="17"/>
        <end position="58"/>
    </location>
</feature>
<name>A0A5B7FJY4_PORTR</name>
<evidence type="ECO:0000256" key="1">
    <source>
        <dbReference type="SAM" id="MobiDB-lite"/>
    </source>
</evidence>
<dbReference type="AlphaFoldDB" id="A0A5B7FJY4"/>
<evidence type="ECO:0000313" key="2">
    <source>
        <dbReference type="EMBL" id="MPC45278.1"/>
    </source>
</evidence>
<protein>
    <submittedName>
        <fullName evidence="2">Uncharacterized protein</fullName>
    </submittedName>
</protein>
<organism evidence="2 3">
    <name type="scientific">Portunus trituberculatus</name>
    <name type="common">Swimming crab</name>
    <name type="synonym">Neptunus trituberculatus</name>
    <dbReference type="NCBI Taxonomy" id="210409"/>
    <lineage>
        <taxon>Eukaryota</taxon>
        <taxon>Metazoa</taxon>
        <taxon>Ecdysozoa</taxon>
        <taxon>Arthropoda</taxon>
        <taxon>Crustacea</taxon>
        <taxon>Multicrustacea</taxon>
        <taxon>Malacostraca</taxon>
        <taxon>Eumalacostraca</taxon>
        <taxon>Eucarida</taxon>
        <taxon>Decapoda</taxon>
        <taxon>Pleocyemata</taxon>
        <taxon>Brachyura</taxon>
        <taxon>Eubrachyura</taxon>
        <taxon>Portunoidea</taxon>
        <taxon>Portunidae</taxon>
        <taxon>Portuninae</taxon>
        <taxon>Portunus</taxon>
    </lineage>
</organism>
<sequence>MAAQRWLTLCVEPGRRGAASLDSRSSKEYLHQGQHSAGDAAGLPQEHLTHERRSLRPPQRDYTSVCPAGVLVTTLAHILHLASLLPCKCCDILENTNISCNQGTSFVILQPPVFPHSAAPVSLPGVEVPVLCNVGVFPAIKSWKGCYTSIMRTAAVVRTVNFRRHYLAAGAITIHRPRHHAEASGWVPPCSLNHATIDSDSRQDHDLR</sequence>
<comment type="caution">
    <text evidence="2">The sequence shown here is derived from an EMBL/GenBank/DDBJ whole genome shotgun (WGS) entry which is preliminary data.</text>
</comment>
<gene>
    <name evidence="2" type="ORF">E2C01_038973</name>
</gene>
<reference evidence="2 3" key="1">
    <citation type="submission" date="2019-05" db="EMBL/GenBank/DDBJ databases">
        <title>Another draft genome of Portunus trituberculatus and its Hox gene families provides insights of decapod evolution.</title>
        <authorList>
            <person name="Jeong J.-H."/>
            <person name="Song I."/>
            <person name="Kim S."/>
            <person name="Choi T."/>
            <person name="Kim D."/>
            <person name="Ryu S."/>
            <person name="Kim W."/>
        </authorList>
    </citation>
    <scope>NUCLEOTIDE SEQUENCE [LARGE SCALE GENOMIC DNA]</scope>
    <source>
        <tissue evidence="2">Muscle</tissue>
    </source>
</reference>
<dbReference type="EMBL" id="VSRR010006657">
    <property type="protein sequence ID" value="MPC45278.1"/>
    <property type="molecule type" value="Genomic_DNA"/>
</dbReference>
<keyword evidence="3" id="KW-1185">Reference proteome</keyword>
<evidence type="ECO:0000313" key="3">
    <source>
        <dbReference type="Proteomes" id="UP000324222"/>
    </source>
</evidence>